<protein>
    <submittedName>
        <fullName evidence="2">Uncharacterized protein</fullName>
    </submittedName>
</protein>
<keyword evidence="3" id="KW-1185">Reference proteome</keyword>
<organism evidence="2 3">
    <name type="scientific">Pseudomonas muyukensis</name>
    <dbReference type="NCBI Taxonomy" id="2842357"/>
    <lineage>
        <taxon>Bacteria</taxon>
        <taxon>Pseudomonadati</taxon>
        <taxon>Pseudomonadota</taxon>
        <taxon>Gammaproteobacteria</taxon>
        <taxon>Pseudomonadales</taxon>
        <taxon>Pseudomonadaceae</taxon>
        <taxon>Pseudomonas</taxon>
    </lineage>
</organism>
<evidence type="ECO:0000256" key="1">
    <source>
        <dbReference type="SAM" id="MobiDB-lite"/>
    </source>
</evidence>
<sequence length="743" mass="80596">MTSFERNSTVVGETFAPGAKKPDPAKTKEEYLELSRKMDKALAAYTRSKAVGLMSGGGTASTSFTLDADRVLPDNGDGRGITIKREAFEVTDHRNNYVTLTIDPWSSTVYPPNDPADYDGSFDLIYLWRMDYQYDQFGTPIPTPTKVNLEALARLPFDPAGGGGGPVNVAIDPSFWSQLPEGFVDLFITVGNDQIGNEDPSTNTVRVYVDQFPPSRGTQPKALERPGDLPAGALIDRDYLRRNTTISFPLPWYAGEWPADQLVLNVNGVEHAPLDIYPVGDERVPTIDLSNTVVESWGAGTKQVKFKLRDRVGWESAESAAFVVGIQLEDVPATLPAPILHAARVNRDVARAGLTIQIPDIVSAQPNDRLVVILQTPSGPQRLSPITYGTAPRTVVATWDNLAQPDGQASYTLTATYEWSRDDVTVPPSPPASVAVELRTEEPIPDPDDGSPNPLLGTLVVRGGGADPEEGRIRIQDFNLPGIIAFTHFAGAVAGSRIQFFYRSGETTEEIIMVPPIEIPNPPTDGAVVNLVLPWETIARHGNGLKHVFFKVYPPAGSEFEDNPMLSLETPVTVAAITTLTSFVRYRYADIPDPVDPGTGHGRLENRPADSPTNTTNILNCNAKPWLGIELIINEPTLNIDALVTVQLRYSASARGRAPYQAPAEVSGRVTSLGTITLVVPFSDIHFPAGSPVPRGPLAGSFLSSFTVEREDGVVDMSNEVMVRYTVNGSNQGYCALWGGPRR</sequence>
<feature type="compositionally biased region" description="Polar residues" evidence="1">
    <location>
        <begin position="1"/>
        <end position="11"/>
    </location>
</feature>
<gene>
    <name evidence="2" type="ORF">KSS95_08400</name>
</gene>
<proteinExistence type="predicted"/>
<accession>A0ABX8MCL4</accession>
<name>A0ABX8MCL4_9PSED</name>
<dbReference type="EMBL" id="CP077073">
    <property type="protein sequence ID" value="QXH36829.1"/>
    <property type="molecule type" value="Genomic_DNA"/>
</dbReference>
<evidence type="ECO:0000313" key="3">
    <source>
        <dbReference type="Proteomes" id="UP001047646"/>
    </source>
</evidence>
<dbReference type="RefSeq" id="WP_217853248.1">
    <property type="nucleotide sequence ID" value="NZ_CP077073.1"/>
</dbReference>
<feature type="region of interest" description="Disordered" evidence="1">
    <location>
        <begin position="595"/>
        <end position="616"/>
    </location>
</feature>
<feature type="region of interest" description="Disordered" evidence="1">
    <location>
        <begin position="1"/>
        <end position="27"/>
    </location>
</feature>
<evidence type="ECO:0000313" key="2">
    <source>
        <dbReference type="EMBL" id="QXH36829.1"/>
    </source>
</evidence>
<reference evidence="2" key="1">
    <citation type="journal article" date="2021" name="Microorganisms">
        <title>The Ever-Expanding Pseudomonas Genus: Description of 43 New Species and Partition of the Pseudomonas putida Group.</title>
        <authorList>
            <person name="Girard L."/>
            <person name="Lood C."/>
            <person name="Hofte M."/>
            <person name="Vandamme P."/>
            <person name="Rokni-Zadeh H."/>
            <person name="van Noort V."/>
            <person name="Lavigne R."/>
            <person name="De Mot R."/>
        </authorList>
    </citation>
    <scope>NUCLEOTIDE SEQUENCE</scope>
    <source>
        <strain evidence="2">COW39</strain>
    </source>
</reference>
<dbReference type="Proteomes" id="UP001047646">
    <property type="component" value="Chromosome"/>
</dbReference>